<dbReference type="EMBL" id="JAKRCV010000034">
    <property type="protein sequence ID" value="MCG7322427.1"/>
    <property type="molecule type" value="Genomic_DNA"/>
</dbReference>
<comment type="similarity">
    <text evidence="7">Belongs to the binding-protein-dependent transport system permease family.</text>
</comment>
<feature type="transmembrane region" description="Helical" evidence="7">
    <location>
        <begin position="251"/>
        <end position="269"/>
    </location>
</feature>
<dbReference type="InterPro" id="IPR050366">
    <property type="entry name" value="BP-dependent_transpt_permease"/>
</dbReference>
<name>A0ABS9Q3H6_9MICO</name>
<dbReference type="InterPro" id="IPR000515">
    <property type="entry name" value="MetI-like"/>
</dbReference>
<evidence type="ECO:0000256" key="3">
    <source>
        <dbReference type="ARBA" id="ARBA00022475"/>
    </source>
</evidence>
<dbReference type="CDD" id="cd06261">
    <property type="entry name" value="TM_PBP2"/>
    <property type="match status" value="1"/>
</dbReference>
<dbReference type="Pfam" id="PF00528">
    <property type="entry name" value="BPD_transp_1"/>
    <property type="match status" value="1"/>
</dbReference>
<evidence type="ECO:0000256" key="2">
    <source>
        <dbReference type="ARBA" id="ARBA00022448"/>
    </source>
</evidence>
<keyword evidence="6 7" id="KW-0472">Membrane</keyword>
<comment type="subcellular location">
    <subcellularLocation>
        <location evidence="1 7">Cell membrane</location>
        <topology evidence="1 7">Multi-pass membrane protein</topology>
    </subcellularLocation>
</comment>
<proteinExistence type="inferred from homology"/>
<evidence type="ECO:0000256" key="4">
    <source>
        <dbReference type="ARBA" id="ARBA00022692"/>
    </source>
</evidence>
<accession>A0ABS9Q3H6</accession>
<keyword evidence="4 7" id="KW-0812">Transmembrane</keyword>
<sequence>MSSRTPASSAARGRRRVDASLVVGTVLVGLVVVTALVSFVWTPHPPGLTDGSVALRGPMAGYPLGTDRLGQDELSRLMVGARTTLLVGIVAVGLAAVVGVPLGVLAGMRGGLVGRLVMRANDLLLAFPALLLAIMLAAVRGGSTTVAMVAIGIASIPTFARVTRSGVLSIMQREYVMAARSAGRTPLGIAVHHVLPGVANLVIVQSSVAFGMAILAEAGLSYLGVGTPPDVPSWGRMLYDSQATLWQTPRLAWIPGLAIALAVLGFNLLGDGLRDLLDPTLEDRR</sequence>
<dbReference type="InterPro" id="IPR035906">
    <property type="entry name" value="MetI-like_sf"/>
</dbReference>
<protein>
    <submittedName>
        <fullName evidence="9">ABC transporter permease</fullName>
    </submittedName>
</protein>
<evidence type="ECO:0000313" key="9">
    <source>
        <dbReference type="EMBL" id="MCG7322427.1"/>
    </source>
</evidence>
<evidence type="ECO:0000259" key="8">
    <source>
        <dbReference type="PROSITE" id="PS50928"/>
    </source>
</evidence>
<keyword evidence="10" id="KW-1185">Reference proteome</keyword>
<dbReference type="PANTHER" id="PTHR43386">
    <property type="entry name" value="OLIGOPEPTIDE TRANSPORT SYSTEM PERMEASE PROTEIN APPC"/>
    <property type="match status" value="1"/>
</dbReference>
<evidence type="ECO:0000256" key="6">
    <source>
        <dbReference type="ARBA" id="ARBA00023136"/>
    </source>
</evidence>
<feature type="transmembrane region" description="Helical" evidence="7">
    <location>
        <begin position="21"/>
        <end position="41"/>
    </location>
</feature>
<gene>
    <name evidence="9" type="ORF">MHL29_11115</name>
</gene>
<evidence type="ECO:0000256" key="7">
    <source>
        <dbReference type="RuleBase" id="RU363032"/>
    </source>
</evidence>
<organism evidence="9 10">
    <name type="scientific">Arsenicicoccus bolidensis</name>
    <dbReference type="NCBI Taxonomy" id="229480"/>
    <lineage>
        <taxon>Bacteria</taxon>
        <taxon>Bacillati</taxon>
        <taxon>Actinomycetota</taxon>
        <taxon>Actinomycetes</taxon>
        <taxon>Micrococcales</taxon>
        <taxon>Intrasporangiaceae</taxon>
        <taxon>Arsenicicoccus</taxon>
    </lineage>
</organism>
<dbReference type="RefSeq" id="WP_019287148.1">
    <property type="nucleotide sequence ID" value="NZ_DAMCTM010000028.1"/>
</dbReference>
<feature type="transmembrane region" description="Helical" evidence="7">
    <location>
        <begin position="85"/>
        <end position="108"/>
    </location>
</feature>
<evidence type="ECO:0000313" key="10">
    <source>
        <dbReference type="Proteomes" id="UP001521931"/>
    </source>
</evidence>
<comment type="caution">
    <text evidence="9">The sequence shown here is derived from an EMBL/GenBank/DDBJ whole genome shotgun (WGS) entry which is preliminary data.</text>
</comment>
<dbReference type="SUPFAM" id="SSF161098">
    <property type="entry name" value="MetI-like"/>
    <property type="match status" value="1"/>
</dbReference>
<keyword evidence="2 7" id="KW-0813">Transport</keyword>
<keyword evidence="5 7" id="KW-1133">Transmembrane helix</keyword>
<keyword evidence="3" id="KW-1003">Cell membrane</keyword>
<feature type="transmembrane region" description="Helical" evidence="7">
    <location>
        <begin position="145"/>
        <end position="163"/>
    </location>
</feature>
<dbReference type="PANTHER" id="PTHR43386:SF25">
    <property type="entry name" value="PEPTIDE ABC TRANSPORTER PERMEASE PROTEIN"/>
    <property type="match status" value="1"/>
</dbReference>
<dbReference type="Proteomes" id="UP001521931">
    <property type="component" value="Unassembled WGS sequence"/>
</dbReference>
<feature type="transmembrane region" description="Helical" evidence="7">
    <location>
        <begin position="120"/>
        <end position="139"/>
    </location>
</feature>
<dbReference type="PROSITE" id="PS50928">
    <property type="entry name" value="ABC_TM1"/>
    <property type="match status" value="1"/>
</dbReference>
<feature type="domain" description="ABC transmembrane type-1" evidence="8">
    <location>
        <begin position="81"/>
        <end position="270"/>
    </location>
</feature>
<evidence type="ECO:0000256" key="1">
    <source>
        <dbReference type="ARBA" id="ARBA00004651"/>
    </source>
</evidence>
<evidence type="ECO:0000256" key="5">
    <source>
        <dbReference type="ARBA" id="ARBA00022989"/>
    </source>
</evidence>
<reference evidence="9 10" key="1">
    <citation type="submission" date="2022-02" db="EMBL/GenBank/DDBJ databases">
        <title>Uncovering new skin microbiome diversity through culturing and metagenomics.</title>
        <authorList>
            <person name="Conlan S."/>
            <person name="Deming C."/>
            <person name="Nisc Comparative Sequencing Program N."/>
            <person name="Segre J.A."/>
        </authorList>
    </citation>
    <scope>NUCLEOTIDE SEQUENCE [LARGE SCALE GENOMIC DNA]</scope>
    <source>
        <strain evidence="9 10">ACRQZ</strain>
    </source>
</reference>
<dbReference type="Gene3D" id="1.10.3720.10">
    <property type="entry name" value="MetI-like"/>
    <property type="match status" value="1"/>
</dbReference>